<accession>A0A9D9NN82</accession>
<name>A0A9D9NN82_9BACT</name>
<sequence length="608" mass="66728">ADPDAIANEANYWTGHHAETVVYLREPALLDADVDVQMDIQAVKGTITLTPDEEVYQYCVFVLDQATYEYMLSYLDNDESNLQWFVTTENAFMNGALSLSGNQVLQLSDIFYEVPADSHFHLLITSMGDAEGTSQSFQHLEFDTTPKTLAAPVITVSPIGGDESDDPFTVGFNIKNTGSVPVVSAAYNANYEREWQSLLEYMDYSQILSSYGNAFSAAEVELINSEEGYNVYFNSVDGMATKIAVMGYNEEMTPNVVEEGGSAVAVQSTPYQPAGERVESALFDELPGDWTMTAEVSQHDYYNGVYTSLGPMATKVTVYDGINDYPETLPENVYELYPDMSKDEVDVLYEEFKLEAEAFNAKVRGQNRLLCLGFGYEEDSPYPLYSAQTPYELFCNPDYSGYDVASLFYDFGPKWYLEVAADGSVTAPFNSVTMSPLTAWTYNGSYYLAGNNPDAGYLTVNYEYDGGYAVPVDAAFPVEVSSGRETVSVNPLMLLPEGYEEAQPFYPNAVMESTYGASIGGYRIDSGLTLTKGWNGSEDAASATASVKGGNGSAPALSPMYDVRSASVARPKSRTVVPESAKVKYGEVEINVLTLDKFKEFLNGSKSE</sequence>
<reference evidence="1" key="1">
    <citation type="submission" date="2020-10" db="EMBL/GenBank/DDBJ databases">
        <authorList>
            <person name="Gilroy R."/>
        </authorList>
    </citation>
    <scope>NUCLEOTIDE SEQUENCE</scope>
    <source>
        <strain evidence="1">B3-1481</strain>
    </source>
</reference>
<reference evidence="1" key="2">
    <citation type="journal article" date="2021" name="PeerJ">
        <title>Extensive microbial diversity within the chicken gut microbiome revealed by metagenomics and culture.</title>
        <authorList>
            <person name="Gilroy R."/>
            <person name="Ravi A."/>
            <person name="Getino M."/>
            <person name="Pursley I."/>
            <person name="Horton D.L."/>
            <person name="Alikhan N.F."/>
            <person name="Baker D."/>
            <person name="Gharbi K."/>
            <person name="Hall N."/>
            <person name="Watson M."/>
            <person name="Adriaenssens E.M."/>
            <person name="Foster-Nyarko E."/>
            <person name="Jarju S."/>
            <person name="Secka A."/>
            <person name="Antonio M."/>
            <person name="Oren A."/>
            <person name="Chaudhuri R.R."/>
            <person name="La Ragione R."/>
            <person name="Hildebrand F."/>
            <person name="Pallen M.J."/>
        </authorList>
    </citation>
    <scope>NUCLEOTIDE SEQUENCE</scope>
    <source>
        <strain evidence="1">B3-1481</strain>
    </source>
</reference>
<evidence type="ECO:0000313" key="1">
    <source>
        <dbReference type="EMBL" id="MBO8479660.1"/>
    </source>
</evidence>
<comment type="caution">
    <text evidence="1">The sequence shown here is derived from an EMBL/GenBank/DDBJ whole genome shotgun (WGS) entry which is preliminary data.</text>
</comment>
<gene>
    <name evidence="1" type="ORF">IAB76_00910</name>
</gene>
<protein>
    <submittedName>
        <fullName evidence="1">Uncharacterized protein</fullName>
    </submittedName>
</protein>
<dbReference type="AlphaFoldDB" id="A0A9D9NN82"/>
<dbReference type="EMBL" id="JADILW010000013">
    <property type="protein sequence ID" value="MBO8479660.1"/>
    <property type="molecule type" value="Genomic_DNA"/>
</dbReference>
<evidence type="ECO:0000313" key="2">
    <source>
        <dbReference type="Proteomes" id="UP000823769"/>
    </source>
</evidence>
<dbReference type="Proteomes" id="UP000823769">
    <property type="component" value="Unassembled WGS sequence"/>
</dbReference>
<proteinExistence type="predicted"/>
<organism evidence="1 2">
    <name type="scientific">Candidatus Cryptobacteroides avistercoris</name>
    <dbReference type="NCBI Taxonomy" id="2840758"/>
    <lineage>
        <taxon>Bacteria</taxon>
        <taxon>Pseudomonadati</taxon>
        <taxon>Bacteroidota</taxon>
        <taxon>Bacteroidia</taxon>
        <taxon>Bacteroidales</taxon>
        <taxon>Candidatus Cryptobacteroides</taxon>
    </lineage>
</organism>
<feature type="non-terminal residue" evidence="1">
    <location>
        <position position="1"/>
    </location>
</feature>